<proteinExistence type="predicted"/>
<gene>
    <name evidence="1" type="ORF">TNCT_634211</name>
</gene>
<dbReference type="OrthoDB" id="10268723at2759"/>
<dbReference type="Proteomes" id="UP000887116">
    <property type="component" value="Unassembled WGS sequence"/>
</dbReference>
<organism evidence="1 2">
    <name type="scientific">Trichonephila clavata</name>
    <name type="common">Joro spider</name>
    <name type="synonym">Nephila clavata</name>
    <dbReference type="NCBI Taxonomy" id="2740835"/>
    <lineage>
        <taxon>Eukaryota</taxon>
        <taxon>Metazoa</taxon>
        <taxon>Ecdysozoa</taxon>
        <taxon>Arthropoda</taxon>
        <taxon>Chelicerata</taxon>
        <taxon>Arachnida</taxon>
        <taxon>Araneae</taxon>
        <taxon>Araneomorphae</taxon>
        <taxon>Entelegynae</taxon>
        <taxon>Araneoidea</taxon>
        <taxon>Nephilidae</taxon>
        <taxon>Trichonephila</taxon>
    </lineage>
</organism>
<reference evidence="1" key="1">
    <citation type="submission" date="2020-07" db="EMBL/GenBank/DDBJ databases">
        <title>Multicomponent nature underlies the extraordinary mechanical properties of spider dragline silk.</title>
        <authorList>
            <person name="Kono N."/>
            <person name="Nakamura H."/>
            <person name="Mori M."/>
            <person name="Yoshida Y."/>
            <person name="Ohtoshi R."/>
            <person name="Malay A.D."/>
            <person name="Moran D.A.P."/>
            <person name="Tomita M."/>
            <person name="Numata K."/>
            <person name="Arakawa K."/>
        </authorList>
    </citation>
    <scope>NUCLEOTIDE SEQUENCE</scope>
</reference>
<protein>
    <submittedName>
        <fullName evidence="1">Uncharacterized protein</fullName>
    </submittedName>
</protein>
<keyword evidence="2" id="KW-1185">Reference proteome</keyword>
<accession>A0A8X6HRG0</accession>
<dbReference type="EMBL" id="BMAO01026279">
    <property type="protein sequence ID" value="GFR08179.1"/>
    <property type="molecule type" value="Genomic_DNA"/>
</dbReference>
<comment type="caution">
    <text evidence="1">The sequence shown here is derived from an EMBL/GenBank/DDBJ whole genome shotgun (WGS) entry which is preliminary data.</text>
</comment>
<sequence>MATPPTFVIVCRPFVRLVSPKLKKRQSRIICLFSRKCGGKINRQRAILPLLIYYSVLHSWYGRWINGKKWSCLWVPVEMNGSVERDLDVLD</sequence>
<evidence type="ECO:0000313" key="2">
    <source>
        <dbReference type="Proteomes" id="UP000887116"/>
    </source>
</evidence>
<name>A0A8X6HRG0_TRICU</name>
<evidence type="ECO:0000313" key="1">
    <source>
        <dbReference type="EMBL" id="GFR08179.1"/>
    </source>
</evidence>
<dbReference type="AlphaFoldDB" id="A0A8X6HRG0"/>